<dbReference type="EMBL" id="JANBVO010000008">
    <property type="protein sequence ID" value="KAJ9150365.1"/>
    <property type="molecule type" value="Genomic_DNA"/>
</dbReference>
<dbReference type="GO" id="GO:0022857">
    <property type="term" value="F:transmembrane transporter activity"/>
    <property type="evidence" value="ECO:0007669"/>
    <property type="project" value="InterPro"/>
</dbReference>
<gene>
    <name evidence="4" type="ORF">NKR23_g3700</name>
</gene>
<sequence>MDTWGFINSFGVFQTTYTTLFAPISPSAISWIGSIQVFLLFFVGTPAGWLSDGGHFRPVLLVGSLLQVVGLFCAAQATEFWQLLLAQGLCMGLGNGLVFCPSLAVVSTYFRRRKSLAIGIGMAGSASGGLIFPSMVRQLLPRVGFPWTMRAIACVQLASLAIVNLLMRPRLPPSKGKPVIDPSAFRDPVYCLYAASMFFNFFGVYFAFWYIASFARTEIHGQSFSYEESLNLLLILNGVGLVGRVLPNYISDRKAGPINTLLPMSTISGILCLCWIAVENRAGMYSWTVVYAITAAAVQSMSPAALSSLTEDLRLVGVRTGMVFTILLAGGGKDSQSTG</sequence>
<evidence type="ECO:0000256" key="3">
    <source>
        <dbReference type="SAM" id="Phobius"/>
    </source>
</evidence>
<comment type="subcellular location">
    <subcellularLocation>
        <location evidence="1">Membrane</location>
        <topology evidence="1">Multi-pass membrane protein</topology>
    </subcellularLocation>
</comment>
<evidence type="ECO:0000256" key="2">
    <source>
        <dbReference type="ARBA" id="ARBA00006727"/>
    </source>
</evidence>
<dbReference type="InterPro" id="IPR036259">
    <property type="entry name" value="MFS_trans_sf"/>
</dbReference>
<protein>
    <submittedName>
        <fullName evidence="4">MFS general substrate transporter</fullName>
    </submittedName>
</protein>
<feature type="transmembrane region" description="Helical" evidence="3">
    <location>
        <begin position="258"/>
        <end position="278"/>
    </location>
</feature>
<reference evidence="4" key="1">
    <citation type="submission" date="2022-07" db="EMBL/GenBank/DDBJ databases">
        <title>Fungi with potential for degradation of polypropylene.</title>
        <authorList>
            <person name="Gostincar C."/>
        </authorList>
    </citation>
    <scope>NUCLEOTIDE SEQUENCE</scope>
    <source>
        <strain evidence="4">EXF-13308</strain>
    </source>
</reference>
<dbReference type="InterPro" id="IPR050327">
    <property type="entry name" value="Proton-linked_MCT"/>
</dbReference>
<feature type="transmembrane region" description="Helical" evidence="3">
    <location>
        <begin position="59"/>
        <end position="78"/>
    </location>
</feature>
<dbReference type="SUPFAM" id="SSF103473">
    <property type="entry name" value="MFS general substrate transporter"/>
    <property type="match status" value="1"/>
</dbReference>
<keyword evidence="5" id="KW-1185">Reference proteome</keyword>
<feature type="transmembrane region" description="Helical" evidence="3">
    <location>
        <begin position="116"/>
        <end position="135"/>
    </location>
</feature>
<dbReference type="AlphaFoldDB" id="A0AA38S6Q3"/>
<dbReference type="Gene3D" id="1.20.1250.20">
    <property type="entry name" value="MFS general substrate transporter like domains"/>
    <property type="match status" value="1"/>
</dbReference>
<evidence type="ECO:0000313" key="5">
    <source>
        <dbReference type="Proteomes" id="UP001174694"/>
    </source>
</evidence>
<feature type="transmembrane region" description="Helical" evidence="3">
    <location>
        <begin position="84"/>
        <end position="104"/>
    </location>
</feature>
<keyword evidence="3" id="KW-0472">Membrane</keyword>
<feature type="transmembrane region" description="Helical" evidence="3">
    <location>
        <begin position="147"/>
        <end position="167"/>
    </location>
</feature>
<dbReference type="PANTHER" id="PTHR11360:SF130">
    <property type="entry name" value="MAJOR FACILITATOR SUPERFAMILY (MFS) PROFILE DOMAIN-CONTAINING PROTEIN-RELATED"/>
    <property type="match status" value="1"/>
</dbReference>
<comment type="caution">
    <text evidence="4">The sequence shown here is derived from an EMBL/GenBank/DDBJ whole genome shotgun (WGS) entry which is preliminary data.</text>
</comment>
<dbReference type="Pfam" id="PF07690">
    <property type="entry name" value="MFS_1"/>
    <property type="match status" value="1"/>
</dbReference>
<dbReference type="GO" id="GO:0016020">
    <property type="term" value="C:membrane"/>
    <property type="evidence" value="ECO:0007669"/>
    <property type="project" value="UniProtKB-SubCell"/>
</dbReference>
<feature type="transmembrane region" description="Helical" evidence="3">
    <location>
        <begin position="284"/>
        <end position="306"/>
    </location>
</feature>
<accession>A0AA38S6Q3</accession>
<evidence type="ECO:0000313" key="4">
    <source>
        <dbReference type="EMBL" id="KAJ9150365.1"/>
    </source>
</evidence>
<dbReference type="InterPro" id="IPR011701">
    <property type="entry name" value="MFS"/>
</dbReference>
<keyword evidence="3" id="KW-1133">Transmembrane helix</keyword>
<dbReference type="PANTHER" id="PTHR11360">
    <property type="entry name" value="MONOCARBOXYLATE TRANSPORTER"/>
    <property type="match status" value="1"/>
</dbReference>
<keyword evidence="3" id="KW-0812">Transmembrane</keyword>
<feature type="transmembrane region" description="Helical" evidence="3">
    <location>
        <begin position="28"/>
        <end position="47"/>
    </location>
</feature>
<evidence type="ECO:0000256" key="1">
    <source>
        <dbReference type="ARBA" id="ARBA00004141"/>
    </source>
</evidence>
<organism evidence="4 5">
    <name type="scientific">Pleurostoma richardsiae</name>
    <dbReference type="NCBI Taxonomy" id="41990"/>
    <lineage>
        <taxon>Eukaryota</taxon>
        <taxon>Fungi</taxon>
        <taxon>Dikarya</taxon>
        <taxon>Ascomycota</taxon>
        <taxon>Pezizomycotina</taxon>
        <taxon>Sordariomycetes</taxon>
        <taxon>Sordariomycetidae</taxon>
        <taxon>Calosphaeriales</taxon>
        <taxon>Pleurostomataceae</taxon>
        <taxon>Pleurostoma</taxon>
    </lineage>
</organism>
<dbReference type="Proteomes" id="UP001174694">
    <property type="component" value="Unassembled WGS sequence"/>
</dbReference>
<comment type="similarity">
    <text evidence="2">Belongs to the major facilitator superfamily. Monocarboxylate porter (TC 2.A.1.13) family.</text>
</comment>
<feature type="transmembrane region" description="Helical" evidence="3">
    <location>
        <begin position="188"/>
        <end position="210"/>
    </location>
</feature>
<name>A0AA38S6Q3_9PEZI</name>
<proteinExistence type="inferred from homology"/>